<sequence>MYKWIIIGGGVQGCTIATHLIRQKKVDANQLLIIDSYEKPMHRWQELTSKIGMPFLRSPSVHQIDTNPFSLQHYAKKYNDKSFFGKYKRPALELFNQHSQYVLNSCSILDCWHRGNVCDVKKEGSSWCVKTNNGEVFKSTNLVIAVGSTHDLHIPDWAKGFENVHHVFSSSVTNFSELSSPVVVVGGGISAAHSVIKLANLFPGKVTLLKRKPFKIHLFDSDPGWLGPKYLNSFNKEKELTKRREIITNARHKGSIPRDLYFTLLSLERKGQISIVTDQVKSLSCKDDQKVNLLLESNPTVEASSVLLATGFKQGLPNQSWLSRLIIEENLPCAQCGFPITNQLEWCSHLYVAGSLAELEVGPIAKNIAGARKAAKLITQSK</sequence>
<dbReference type="Gene3D" id="3.50.50.60">
    <property type="entry name" value="FAD/NAD(P)-binding domain"/>
    <property type="match status" value="1"/>
</dbReference>
<dbReference type="PANTHER" id="PTHR38663">
    <property type="match status" value="1"/>
</dbReference>
<organism evidence="1 2">
    <name type="scientific">Alkalibacillus filiformis</name>
    <dbReference type="NCBI Taxonomy" id="200990"/>
    <lineage>
        <taxon>Bacteria</taxon>
        <taxon>Bacillati</taxon>
        <taxon>Bacillota</taxon>
        <taxon>Bacilli</taxon>
        <taxon>Bacillales</taxon>
        <taxon>Bacillaceae</taxon>
        <taxon>Alkalibacillus</taxon>
    </lineage>
</organism>
<dbReference type="Pfam" id="PF13738">
    <property type="entry name" value="Pyr_redox_3"/>
    <property type="match status" value="1"/>
</dbReference>
<name>A0ABU0DUS4_9BACI</name>
<protein>
    <submittedName>
        <fullName evidence="1">Thioredoxin reductase</fullName>
    </submittedName>
</protein>
<dbReference type="SUPFAM" id="SSF51905">
    <property type="entry name" value="FAD/NAD(P)-binding domain"/>
    <property type="match status" value="1"/>
</dbReference>
<dbReference type="PANTHER" id="PTHR38663:SF1">
    <property type="entry name" value="L-ORNITHINE N(5)-MONOOXYGENASE"/>
    <property type="match status" value="1"/>
</dbReference>
<reference evidence="1 2" key="1">
    <citation type="submission" date="2023-07" db="EMBL/GenBank/DDBJ databases">
        <title>Genomic Encyclopedia of Type Strains, Phase IV (KMG-IV): sequencing the most valuable type-strain genomes for metagenomic binning, comparative biology and taxonomic classification.</title>
        <authorList>
            <person name="Goeker M."/>
        </authorList>
    </citation>
    <scope>NUCLEOTIDE SEQUENCE [LARGE SCALE GENOMIC DNA]</scope>
    <source>
        <strain evidence="1 2">DSM 15448</strain>
    </source>
</reference>
<dbReference type="RefSeq" id="WP_307068350.1">
    <property type="nucleotide sequence ID" value="NZ_JAUSUP010000005.1"/>
</dbReference>
<proteinExistence type="predicted"/>
<gene>
    <name evidence="1" type="ORF">J2R98_001923</name>
</gene>
<comment type="caution">
    <text evidence="1">The sequence shown here is derived from an EMBL/GenBank/DDBJ whole genome shotgun (WGS) entry which is preliminary data.</text>
</comment>
<keyword evidence="2" id="KW-1185">Reference proteome</keyword>
<dbReference type="Proteomes" id="UP001236723">
    <property type="component" value="Unassembled WGS sequence"/>
</dbReference>
<evidence type="ECO:0000313" key="1">
    <source>
        <dbReference type="EMBL" id="MDQ0352089.1"/>
    </source>
</evidence>
<accession>A0ABU0DUS4</accession>
<dbReference type="InterPro" id="IPR036188">
    <property type="entry name" value="FAD/NAD-bd_sf"/>
</dbReference>
<evidence type="ECO:0000313" key="2">
    <source>
        <dbReference type="Proteomes" id="UP001236723"/>
    </source>
</evidence>
<dbReference type="EMBL" id="JAUSUP010000005">
    <property type="protein sequence ID" value="MDQ0352089.1"/>
    <property type="molecule type" value="Genomic_DNA"/>
</dbReference>